<evidence type="ECO:0000256" key="2">
    <source>
        <dbReference type="SAM" id="SignalP"/>
    </source>
</evidence>
<evidence type="ECO:0000313" key="3">
    <source>
        <dbReference type="EMBL" id="NNV56534.1"/>
    </source>
</evidence>
<name>A0A8J8FHN1_9BACT</name>
<gene>
    <name evidence="3" type="ORF">GD597_13765</name>
</gene>
<keyword evidence="1" id="KW-0175">Coiled coil</keyword>
<sequence length="202" mass="23299">MRTKLLPVFILLLATRVSFAQTDSRVMIDTINQPAIYMEVNMTEGTVKDALDYYFDSMHIAKEKGKGFLIKKGLPYVLFKRAKVDYMQEYLDFYFVVDSKKQKGTDAATIYIAAATGYNTFITPDSKQWSGLKKFADFLRTNAFEKYNVLQSINDLTKQLDKQRKKLADILKQKLETENSIISDSTRMVGLQDMLIKLQNRN</sequence>
<reference evidence="3" key="1">
    <citation type="submission" date="2019-10" db="EMBL/GenBank/DDBJ databases">
        <title>Draft genome sequence of Panacibacter sp. KCS-6.</title>
        <authorList>
            <person name="Yim K.J."/>
        </authorList>
    </citation>
    <scope>NUCLEOTIDE SEQUENCE</scope>
    <source>
        <strain evidence="3">KCS-6</strain>
    </source>
</reference>
<keyword evidence="2" id="KW-0732">Signal</keyword>
<evidence type="ECO:0000313" key="4">
    <source>
        <dbReference type="Proteomes" id="UP000598971"/>
    </source>
</evidence>
<evidence type="ECO:0000256" key="1">
    <source>
        <dbReference type="SAM" id="Coils"/>
    </source>
</evidence>
<feature type="coiled-coil region" evidence="1">
    <location>
        <begin position="153"/>
        <end position="180"/>
    </location>
</feature>
<dbReference type="RefSeq" id="WP_171608475.1">
    <property type="nucleotide sequence ID" value="NZ_WHPF01000009.1"/>
</dbReference>
<proteinExistence type="predicted"/>
<dbReference type="Proteomes" id="UP000598971">
    <property type="component" value="Unassembled WGS sequence"/>
</dbReference>
<organism evidence="3 4">
    <name type="scientific">Limnovirga soli</name>
    <dbReference type="NCBI Taxonomy" id="2656915"/>
    <lineage>
        <taxon>Bacteria</taxon>
        <taxon>Pseudomonadati</taxon>
        <taxon>Bacteroidota</taxon>
        <taxon>Chitinophagia</taxon>
        <taxon>Chitinophagales</taxon>
        <taxon>Chitinophagaceae</taxon>
        <taxon>Limnovirga</taxon>
    </lineage>
</organism>
<dbReference type="AlphaFoldDB" id="A0A8J8FHN1"/>
<protein>
    <recommendedName>
        <fullName evidence="5">DUF4468 domain-containing protein</fullName>
    </recommendedName>
</protein>
<keyword evidence="4" id="KW-1185">Reference proteome</keyword>
<feature type="signal peptide" evidence="2">
    <location>
        <begin position="1"/>
        <end position="20"/>
    </location>
</feature>
<feature type="chain" id="PRO_5035288100" description="DUF4468 domain-containing protein" evidence="2">
    <location>
        <begin position="21"/>
        <end position="202"/>
    </location>
</feature>
<comment type="caution">
    <text evidence="3">The sequence shown here is derived from an EMBL/GenBank/DDBJ whole genome shotgun (WGS) entry which is preliminary data.</text>
</comment>
<evidence type="ECO:0008006" key="5">
    <source>
        <dbReference type="Google" id="ProtNLM"/>
    </source>
</evidence>
<accession>A0A8J8FHN1</accession>
<dbReference type="EMBL" id="WHPF01000009">
    <property type="protein sequence ID" value="NNV56534.1"/>
    <property type="molecule type" value="Genomic_DNA"/>
</dbReference>